<evidence type="ECO:0000313" key="1">
    <source>
        <dbReference type="EMBL" id="MFB5758936.1"/>
    </source>
</evidence>
<reference evidence="1 2" key="1">
    <citation type="submission" date="2024-09" db="EMBL/GenBank/DDBJ databases">
        <title>Paenibacillus zeirhizospherea sp. nov., isolated from surface of the maize (Zea mays) roots in a horticulture field, Hungary.</title>
        <authorList>
            <person name="Marton D."/>
            <person name="Farkas M."/>
            <person name="Bedics A."/>
            <person name="Toth E."/>
            <person name="Tancsics A."/>
            <person name="Boka K."/>
            <person name="Marati G."/>
            <person name="Kriszt B."/>
            <person name="Cserhati M."/>
        </authorList>
    </citation>
    <scope>NUCLEOTIDE SEQUENCE [LARGE SCALE GENOMIC DNA]</scope>
    <source>
        <strain evidence="1 2">JCM 18446</strain>
    </source>
</reference>
<keyword evidence="2" id="KW-1185">Reference proteome</keyword>
<evidence type="ECO:0000313" key="2">
    <source>
        <dbReference type="Proteomes" id="UP001580430"/>
    </source>
</evidence>
<protein>
    <submittedName>
        <fullName evidence="1">Uncharacterized protein</fullName>
    </submittedName>
</protein>
<organism evidence="1 2">
    <name type="scientific">Paenibacillus medicaginis</name>
    <dbReference type="NCBI Taxonomy" id="1470560"/>
    <lineage>
        <taxon>Bacteria</taxon>
        <taxon>Bacillati</taxon>
        <taxon>Bacillota</taxon>
        <taxon>Bacilli</taxon>
        <taxon>Bacillales</taxon>
        <taxon>Paenibacillaceae</taxon>
        <taxon>Paenibacillus</taxon>
    </lineage>
</organism>
<gene>
    <name evidence="1" type="ORF">ACE5LO_00885</name>
</gene>
<dbReference type="Proteomes" id="UP001580430">
    <property type="component" value="Unassembled WGS sequence"/>
</dbReference>
<comment type="caution">
    <text evidence="1">The sequence shown here is derived from an EMBL/GenBank/DDBJ whole genome shotgun (WGS) entry which is preliminary data.</text>
</comment>
<dbReference type="RefSeq" id="WP_375518188.1">
    <property type="nucleotide sequence ID" value="NZ_JBHIRY010000001.1"/>
</dbReference>
<sequence>MSEILDKGKLIDAGKMLDWIDDITKGVLPMGAHGFGIKQGLNKLKLKIESGYFNPDPTLDVPEVNPGDTFNYTGWQFPFLDGSKIDHLRIHTFGIYAVVIYECENYTIPIYHCKPIRN</sequence>
<accession>A0ABV5BUX8</accession>
<proteinExistence type="predicted"/>
<dbReference type="EMBL" id="JBHIRY010000001">
    <property type="protein sequence ID" value="MFB5758936.1"/>
    <property type="molecule type" value="Genomic_DNA"/>
</dbReference>
<name>A0ABV5BUX8_9BACL</name>